<evidence type="ECO:0000313" key="3">
    <source>
        <dbReference type="Proteomes" id="UP001597322"/>
    </source>
</evidence>
<reference evidence="3" key="1">
    <citation type="journal article" date="2019" name="Int. J. Syst. Evol. Microbiol.">
        <title>The Global Catalogue of Microorganisms (GCM) 10K type strain sequencing project: providing services to taxonomists for standard genome sequencing and annotation.</title>
        <authorList>
            <consortium name="The Broad Institute Genomics Platform"/>
            <consortium name="The Broad Institute Genome Sequencing Center for Infectious Disease"/>
            <person name="Wu L."/>
            <person name="Ma J."/>
        </authorList>
    </citation>
    <scope>NUCLEOTIDE SEQUENCE [LARGE SCALE GENOMIC DNA]</scope>
    <source>
        <strain evidence="3">CG52</strain>
    </source>
</reference>
<dbReference type="PANTHER" id="PTHR34606:SF15">
    <property type="entry name" value="BON DOMAIN-CONTAINING PROTEIN"/>
    <property type="match status" value="1"/>
</dbReference>
<proteinExistence type="predicted"/>
<dbReference type="RefSeq" id="WP_377403039.1">
    <property type="nucleotide sequence ID" value="NZ_JBHUEQ010000026.1"/>
</dbReference>
<dbReference type="InterPro" id="IPR007055">
    <property type="entry name" value="BON_dom"/>
</dbReference>
<dbReference type="InterPro" id="IPR051686">
    <property type="entry name" value="Lipoprotein_DolP"/>
</dbReference>
<keyword evidence="3" id="KW-1185">Reference proteome</keyword>
<dbReference type="Pfam" id="PF04972">
    <property type="entry name" value="BON"/>
    <property type="match status" value="1"/>
</dbReference>
<evidence type="ECO:0000313" key="2">
    <source>
        <dbReference type="EMBL" id="MFD1746794.1"/>
    </source>
</evidence>
<dbReference type="Proteomes" id="UP001597322">
    <property type="component" value="Unassembled WGS sequence"/>
</dbReference>
<organism evidence="2 3">
    <name type="scientific">Rhizobium helianthi</name>
    <dbReference type="NCBI Taxonomy" id="1132695"/>
    <lineage>
        <taxon>Bacteria</taxon>
        <taxon>Pseudomonadati</taxon>
        <taxon>Pseudomonadota</taxon>
        <taxon>Alphaproteobacteria</taxon>
        <taxon>Hyphomicrobiales</taxon>
        <taxon>Rhizobiaceae</taxon>
        <taxon>Rhizobium/Agrobacterium group</taxon>
        <taxon>Rhizobium</taxon>
    </lineage>
</organism>
<dbReference type="PANTHER" id="PTHR34606">
    <property type="entry name" value="BON DOMAIN-CONTAINING PROTEIN"/>
    <property type="match status" value="1"/>
</dbReference>
<protein>
    <submittedName>
        <fullName evidence="2">BON domain-containing protein</fullName>
    </submittedName>
</protein>
<dbReference type="Gene3D" id="3.30.1340.30">
    <property type="match status" value="1"/>
</dbReference>
<dbReference type="EMBL" id="JBHUEQ010000026">
    <property type="protein sequence ID" value="MFD1746794.1"/>
    <property type="molecule type" value="Genomic_DNA"/>
</dbReference>
<name>A0ABW4M6G9_9HYPH</name>
<accession>A0ABW4M6G9</accession>
<sequence length="90" mass="9579">MVFKHPTFHREDPVVEQEFPPQAMLETSVAAALASAGGLDATNVTVTAKGPVIELGGRVFLKGEIRRAEEVARSVPGVSKVVNDLIAEQP</sequence>
<evidence type="ECO:0000259" key="1">
    <source>
        <dbReference type="PROSITE" id="PS50914"/>
    </source>
</evidence>
<feature type="domain" description="BON" evidence="1">
    <location>
        <begin position="21"/>
        <end position="89"/>
    </location>
</feature>
<gene>
    <name evidence="2" type="ORF">ACFSE1_15065</name>
</gene>
<comment type="caution">
    <text evidence="2">The sequence shown here is derived from an EMBL/GenBank/DDBJ whole genome shotgun (WGS) entry which is preliminary data.</text>
</comment>
<dbReference type="PROSITE" id="PS50914">
    <property type="entry name" value="BON"/>
    <property type="match status" value="1"/>
</dbReference>